<dbReference type="InterPro" id="IPR054691">
    <property type="entry name" value="LeuA/HCS_post-cat"/>
</dbReference>
<comment type="similarity">
    <text evidence="5">Belongs to the alpha-IPM synthase/homocitrate synthase family.</text>
</comment>
<dbReference type="PANTHER" id="PTHR10277:SF57">
    <property type="entry name" value="(R)-CITRAMALATE SYNTHASE CIMA"/>
    <property type="match status" value="1"/>
</dbReference>
<reference evidence="8" key="1">
    <citation type="journal article" date="2020" name="bioRxiv">
        <title>A rank-normalized archaeal taxonomy based on genome phylogeny resolves widespread incomplete and uneven classifications.</title>
        <authorList>
            <person name="Rinke C."/>
            <person name="Chuvochina M."/>
            <person name="Mussig A.J."/>
            <person name="Chaumeil P.-A."/>
            <person name="Waite D.W."/>
            <person name="Whitman W.B."/>
            <person name="Parks D.H."/>
            <person name="Hugenholtz P."/>
        </authorList>
    </citation>
    <scope>NUCLEOTIDE SEQUENCE [LARGE SCALE GENOMIC DNA]</scope>
</reference>
<dbReference type="EMBL" id="DUGC01000074">
    <property type="protein sequence ID" value="HIH09966.1"/>
    <property type="molecule type" value="Genomic_DNA"/>
</dbReference>
<dbReference type="InterPro" id="IPR013785">
    <property type="entry name" value="Aldolase_TIM"/>
</dbReference>
<dbReference type="Gene3D" id="3.30.160.340">
    <property type="match status" value="1"/>
</dbReference>
<dbReference type="InterPro" id="IPR002034">
    <property type="entry name" value="AIPM/Hcit_synth_CS"/>
</dbReference>
<evidence type="ECO:0000256" key="2">
    <source>
        <dbReference type="ARBA" id="ARBA00022679"/>
    </source>
</evidence>
<dbReference type="Gene3D" id="3.30.160.740">
    <property type="match status" value="1"/>
</dbReference>
<dbReference type="PANTHER" id="PTHR10277">
    <property type="entry name" value="HOMOCITRATE SYNTHASE-RELATED"/>
    <property type="match status" value="1"/>
</dbReference>
<dbReference type="GO" id="GO:0003852">
    <property type="term" value="F:2-isopropylmalate synthase activity"/>
    <property type="evidence" value="ECO:0007669"/>
    <property type="project" value="InterPro"/>
</dbReference>
<protein>
    <submittedName>
        <fullName evidence="7">2-isopropylmalate synthase</fullName>
    </submittedName>
</protein>
<keyword evidence="2 5" id="KW-0808">Transferase</keyword>
<evidence type="ECO:0000256" key="1">
    <source>
        <dbReference type="ARBA" id="ARBA00022605"/>
    </source>
</evidence>
<evidence type="ECO:0000256" key="3">
    <source>
        <dbReference type="ARBA" id="ARBA00023304"/>
    </source>
</evidence>
<dbReference type="PROSITE" id="PS00815">
    <property type="entry name" value="AIPM_HOMOCIT_SYNTH_1"/>
    <property type="match status" value="1"/>
</dbReference>
<comment type="pathway">
    <text evidence="4">Amino-acid biosynthesis.</text>
</comment>
<dbReference type="SUPFAM" id="SSF110921">
    <property type="entry name" value="2-isopropylmalate synthase LeuA, allosteric (dimerisation) domain"/>
    <property type="match status" value="1"/>
</dbReference>
<dbReference type="AlphaFoldDB" id="A0A7J4J423"/>
<dbReference type="InterPro" id="IPR050073">
    <property type="entry name" value="2-IPM_HCS-like"/>
</dbReference>
<dbReference type="PROSITE" id="PS50991">
    <property type="entry name" value="PYR_CT"/>
    <property type="match status" value="1"/>
</dbReference>
<dbReference type="Gene3D" id="3.20.20.70">
    <property type="entry name" value="Aldolase class I"/>
    <property type="match status" value="1"/>
</dbReference>
<dbReference type="InterPro" id="IPR036230">
    <property type="entry name" value="LeuA_allosteric_dom_sf"/>
</dbReference>
<dbReference type="SUPFAM" id="SSF51569">
    <property type="entry name" value="Aldolase"/>
    <property type="match status" value="1"/>
</dbReference>
<evidence type="ECO:0000259" key="6">
    <source>
        <dbReference type="PROSITE" id="PS50991"/>
    </source>
</evidence>
<dbReference type="Pfam" id="PF00682">
    <property type="entry name" value="HMGL-like"/>
    <property type="match status" value="1"/>
</dbReference>
<evidence type="ECO:0000313" key="8">
    <source>
        <dbReference type="Proteomes" id="UP000565078"/>
    </source>
</evidence>
<sequence>MTDHIQIMDTTLRDGEQTRGISFALQEKLSIAKMLLGEVNVDRIEVASARVSRGELETVKAITKWAGGEGLLERVEVLSFVNRESIDWANEAGCRTTSILAKGSQKHCEHQLRKTPQQHFSDVAAVMDYASHNGIAVNVYLEDWSNGMKDSPQYVFDFVESLKATRLQRLLLPDTLGILAPLQLQNYLKEMARKIPLEKCDFHAHNDYGLATANSLIAAQEGIGGLHCTVNGLGERTGNAALAEVIAAVNDKAGRKCSADEAALQKISVLLERFSGKKIPSNKPIVGEDVFTQTAGIHADGDAKGNLYVNPLTAERFGRKREYALGKLSGRASLEQNLAALKMDLTPEQKKIILERVVMLGDKKETVTSEDLPFIIADVLNTPLEGRVKITECKISSSLKGQPFAQISIILNGKQISKSAQGNGCYDAFMNALVQAAKDAGVELPELVDYEVRIPPGGKTDAIVETTITWKCSGKQIVTTGIDSDQVMAAIKATEKMLNRMLCKGK</sequence>
<evidence type="ECO:0000256" key="5">
    <source>
        <dbReference type="RuleBase" id="RU003523"/>
    </source>
</evidence>
<dbReference type="InterPro" id="IPR000891">
    <property type="entry name" value="PYR_CT"/>
</dbReference>
<dbReference type="Pfam" id="PF22617">
    <property type="entry name" value="HCS_D2"/>
    <property type="match status" value="1"/>
</dbReference>
<name>A0A7J4J423_9ARCH</name>
<dbReference type="InterPro" id="IPR013709">
    <property type="entry name" value="2-isopropylmalate_synth_dimer"/>
</dbReference>
<accession>A0A7J4J423</accession>
<feature type="domain" description="Pyruvate carboxyltransferase" evidence="6">
    <location>
        <begin position="5"/>
        <end position="265"/>
    </location>
</feature>
<dbReference type="GO" id="GO:0009098">
    <property type="term" value="P:L-leucine biosynthetic process"/>
    <property type="evidence" value="ECO:0007669"/>
    <property type="project" value="InterPro"/>
</dbReference>
<proteinExistence type="inferred from homology"/>
<comment type="caution">
    <text evidence="7">The sequence shown here is derived from an EMBL/GenBank/DDBJ whole genome shotgun (WGS) entry which is preliminary data.</text>
</comment>
<organism evidence="7 8">
    <name type="scientific">Candidatus Iainarchaeum sp</name>
    <dbReference type="NCBI Taxonomy" id="3101447"/>
    <lineage>
        <taxon>Archaea</taxon>
        <taxon>Candidatus Iainarchaeota</taxon>
        <taxon>Candidatus Iainarchaeia</taxon>
        <taxon>Candidatus Iainarchaeales</taxon>
        <taxon>Candidatus Iainarchaeaceae</taxon>
        <taxon>Candidatus Iainarchaeum</taxon>
    </lineage>
</organism>
<dbReference type="SMART" id="SM00917">
    <property type="entry name" value="LeuA_dimer"/>
    <property type="match status" value="1"/>
</dbReference>
<dbReference type="Pfam" id="PF08502">
    <property type="entry name" value="LeuA_dimer"/>
    <property type="match status" value="1"/>
</dbReference>
<gene>
    <name evidence="7" type="ORF">HA254_04845</name>
</gene>
<keyword evidence="3" id="KW-0100">Branched-chain amino acid biosynthesis</keyword>
<evidence type="ECO:0000313" key="7">
    <source>
        <dbReference type="EMBL" id="HIH09966.1"/>
    </source>
</evidence>
<dbReference type="Proteomes" id="UP000565078">
    <property type="component" value="Unassembled WGS sequence"/>
</dbReference>
<keyword evidence="1" id="KW-0028">Amino-acid biosynthesis</keyword>
<evidence type="ECO:0000256" key="4">
    <source>
        <dbReference type="ARBA" id="ARBA00029440"/>
    </source>
</evidence>